<dbReference type="EMBL" id="CM042882">
    <property type="protein sequence ID" value="KAI4382025.1"/>
    <property type="molecule type" value="Genomic_DNA"/>
</dbReference>
<evidence type="ECO:0000313" key="2">
    <source>
        <dbReference type="Proteomes" id="UP001057402"/>
    </source>
</evidence>
<accession>A0ACB9RTJ6</accession>
<sequence length="89" mass="10599">MISAYILLPGEHLTYAFRFPRKLQTRMGTKSSFKSMSQLAWEVEKNFYVLDFEKVEQRSRYLRRPACLFTHPICSQKVKVRTYWGECIG</sequence>
<comment type="caution">
    <text evidence="1">The sequence shown here is derived from an EMBL/GenBank/DDBJ whole genome shotgun (WGS) entry which is preliminary data.</text>
</comment>
<gene>
    <name evidence="1" type="ORF">MLD38_008037</name>
</gene>
<protein>
    <submittedName>
        <fullName evidence="1">Uncharacterized protein</fullName>
    </submittedName>
</protein>
<evidence type="ECO:0000313" key="1">
    <source>
        <dbReference type="EMBL" id="KAI4382025.1"/>
    </source>
</evidence>
<name>A0ACB9RTJ6_9MYRT</name>
<reference evidence="2" key="1">
    <citation type="journal article" date="2023" name="Front. Plant Sci.">
        <title>Chromosomal-level genome assembly of Melastoma candidum provides insights into trichome evolution.</title>
        <authorList>
            <person name="Zhong Y."/>
            <person name="Wu W."/>
            <person name="Sun C."/>
            <person name="Zou P."/>
            <person name="Liu Y."/>
            <person name="Dai S."/>
            <person name="Zhou R."/>
        </authorList>
    </citation>
    <scope>NUCLEOTIDE SEQUENCE [LARGE SCALE GENOMIC DNA]</scope>
</reference>
<dbReference type="Proteomes" id="UP001057402">
    <property type="component" value="Chromosome 3"/>
</dbReference>
<organism evidence="1 2">
    <name type="scientific">Melastoma candidum</name>
    <dbReference type="NCBI Taxonomy" id="119954"/>
    <lineage>
        <taxon>Eukaryota</taxon>
        <taxon>Viridiplantae</taxon>
        <taxon>Streptophyta</taxon>
        <taxon>Embryophyta</taxon>
        <taxon>Tracheophyta</taxon>
        <taxon>Spermatophyta</taxon>
        <taxon>Magnoliopsida</taxon>
        <taxon>eudicotyledons</taxon>
        <taxon>Gunneridae</taxon>
        <taxon>Pentapetalae</taxon>
        <taxon>rosids</taxon>
        <taxon>malvids</taxon>
        <taxon>Myrtales</taxon>
        <taxon>Melastomataceae</taxon>
        <taxon>Melastomatoideae</taxon>
        <taxon>Melastomateae</taxon>
        <taxon>Melastoma</taxon>
    </lineage>
</organism>
<keyword evidence="2" id="KW-1185">Reference proteome</keyword>
<proteinExistence type="predicted"/>